<keyword evidence="6 7" id="KW-0998">Cell outer membrane</keyword>
<dbReference type="Proteomes" id="UP000176050">
    <property type="component" value="Chromosome"/>
</dbReference>
<evidence type="ECO:0000313" key="12">
    <source>
        <dbReference type="EMBL" id="AOW19449.1"/>
    </source>
</evidence>
<dbReference type="GO" id="GO:0009279">
    <property type="term" value="C:cell outer membrane"/>
    <property type="evidence" value="ECO:0007669"/>
    <property type="project" value="UniProtKB-SubCell"/>
</dbReference>
<accession>A0A1D8P4D9</accession>
<dbReference type="EMBL" id="CP017478">
    <property type="protein sequence ID" value="AOW19449.1"/>
    <property type="molecule type" value="Genomic_DNA"/>
</dbReference>
<dbReference type="RefSeq" id="WP_070235565.1">
    <property type="nucleotide sequence ID" value="NZ_CP017478.1"/>
</dbReference>
<evidence type="ECO:0000256" key="7">
    <source>
        <dbReference type="PROSITE-ProRule" id="PRU01360"/>
    </source>
</evidence>
<dbReference type="Gene3D" id="2.60.40.1120">
    <property type="entry name" value="Carboxypeptidase-like, regulatory domain"/>
    <property type="match status" value="1"/>
</dbReference>
<feature type="signal peptide" evidence="9">
    <location>
        <begin position="1"/>
        <end position="19"/>
    </location>
</feature>
<evidence type="ECO:0000256" key="8">
    <source>
        <dbReference type="SAM" id="MobiDB-lite"/>
    </source>
</evidence>
<keyword evidence="3 7" id="KW-1134">Transmembrane beta strand</keyword>
<feature type="domain" description="Outer membrane protein beta-barrel" evidence="11">
    <location>
        <begin position="373"/>
        <end position="795"/>
    </location>
</feature>
<dbReference type="KEGG" id="lul:LPB138_01555"/>
<comment type="similarity">
    <text evidence="7">Belongs to the TonB-dependent receptor family.</text>
</comment>
<dbReference type="PANTHER" id="PTHR40980:SF4">
    <property type="entry name" value="TONB-DEPENDENT RECEPTOR-LIKE BETA-BARREL DOMAIN-CONTAINING PROTEIN"/>
    <property type="match status" value="1"/>
</dbReference>
<reference evidence="12 13" key="1">
    <citation type="submission" date="2016-10" db="EMBL/GenBank/DDBJ databases">
        <title>Lutibacter sp. LPB0138, isolated from marine gastropod.</title>
        <authorList>
            <person name="Kim E."/>
            <person name="Yi H."/>
        </authorList>
    </citation>
    <scope>NUCLEOTIDE SEQUENCE [LARGE SCALE GENOMIC DNA]</scope>
    <source>
        <strain evidence="12 13">LPB0138</strain>
    </source>
</reference>
<dbReference type="Pfam" id="PF07715">
    <property type="entry name" value="Plug"/>
    <property type="match status" value="1"/>
</dbReference>
<dbReference type="Gene3D" id="2.170.130.10">
    <property type="entry name" value="TonB-dependent receptor, plug domain"/>
    <property type="match status" value="1"/>
</dbReference>
<evidence type="ECO:0000313" key="13">
    <source>
        <dbReference type="Proteomes" id="UP000176050"/>
    </source>
</evidence>
<dbReference type="Pfam" id="PF13620">
    <property type="entry name" value="CarboxypepD_reg"/>
    <property type="match status" value="1"/>
</dbReference>
<dbReference type="InterPro" id="IPR037066">
    <property type="entry name" value="Plug_dom_sf"/>
</dbReference>
<dbReference type="PANTHER" id="PTHR40980">
    <property type="entry name" value="PLUG DOMAIN-CONTAINING PROTEIN"/>
    <property type="match status" value="1"/>
</dbReference>
<organism evidence="12 13">
    <name type="scientific">Urechidicola croceus</name>
    <dbReference type="NCBI Taxonomy" id="1850246"/>
    <lineage>
        <taxon>Bacteria</taxon>
        <taxon>Pseudomonadati</taxon>
        <taxon>Bacteroidota</taxon>
        <taxon>Flavobacteriia</taxon>
        <taxon>Flavobacteriales</taxon>
        <taxon>Flavobacteriaceae</taxon>
        <taxon>Urechidicola</taxon>
    </lineage>
</organism>
<dbReference type="InterPro" id="IPR008969">
    <property type="entry name" value="CarboxyPept-like_regulatory"/>
</dbReference>
<evidence type="ECO:0008006" key="14">
    <source>
        <dbReference type="Google" id="ProtNLM"/>
    </source>
</evidence>
<dbReference type="InterPro" id="IPR039426">
    <property type="entry name" value="TonB-dep_rcpt-like"/>
</dbReference>
<dbReference type="AlphaFoldDB" id="A0A1D8P4D9"/>
<evidence type="ECO:0000256" key="4">
    <source>
        <dbReference type="ARBA" id="ARBA00022692"/>
    </source>
</evidence>
<dbReference type="InterPro" id="IPR041700">
    <property type="entry name" value="OMP_b-brl_3"/>
</dbReference>
<feature type="domain" description="TonB-dependent receptor plug" evidence="10">
    <location>
        <begin position="141"/>
        <end position="218"/>
    </location>
</feature>
<keyword evidence="2 7" id="KW-0813">Transport</keyword>
<evidence type="ECO:0000256" key="1">
    <source>
        <dbReference type="ARBA" id="ARBA00004571"/>
    </source>
</evidence>
<keyword evidence="9" id="KW-0732">Signal</keyword>
<keyword evidence="5 7" id="KW-0472">Membrane</keyword>
<evidence type="ECO:0000259" key="10">
    <source>
        <dbReference type="Pfam" id="PF07715"/>
    </source>
</evidence>
<dbReference type="InterPro" id="IPR012910">
    <property type="entry name" value="Plug_dom"/>
</dbReference>
<dbReference type="PROSITE" id="PS52016">
    <property type="entry name" value="TONB_DEPENDENT_REC_3"/>
    <property type="match status" value="1"/>
</dbReference>
<evidence type="ECO:0000259" key="11">
    <source>
        <dbReference type="Pfam" id="PF14905"/>
    </source>
</evidence>
<proteinExistence type="inferred from homology"/>
<evidence type="ECO:0000256" key="2">
    <source>
        <dbReference type="ARBA" id="ARBA00022448"/>
    </source>
</evidence>
<evidence type="ECO:0000256" key="3">
    <source>
        <dbReference type="ARBA" id="ARBA00022452"/>
    </source>
</evidence>
<keyword evidence="4 7" id="KW-0812">Transmembrane</keyword>
<dbReference type="SUPFAM" id="SSF49464">
    <property type="entry name" value="Carboxypeptidase regulatory domain-like"/>
    <property type="match status" value="1"/>
</dbReference>
<dbReference type="Pfam" id="PF14905">
    <property type="entry name" value="OMP_b-brl_3"/>
    <property type="match status" value="1"/>
</dbReference>
<dbReference type="InterPro" id="IPR036942">
    <property type="entry name" value="Beta-barrel_TonB_sf"/>
</dbReference>
<dbReference type="SUPFAM" id="SSF56935">
    <property type="entry name" value="Porins"/>
    <property type="match status" value="1"/>
</dbReference>
<evidence type="ECO:0000256" key="6">
    <source>
        <dbReference type="ARBA" id="ARBA00023237"/>
    </source>
</evidence>
<comment type="subcellular location">
    <subcellularLocation>
        <location evidence="1 7">Cell outer membrane</location>
        <topology evidence="1 7">Multi-pass membrane protein</topology>
    </subcellularLocation>
</comment>
<gene>
    <name evidence="12" type="ORF">LPB138_01555</name>
</gene>
<dbReference type="STRING" id="1850246.LPB138_01555"/>
<dbReference type="Gene3D" id="2.40.170.20">
    <property type="entry name" value="TonB-dependent receptor, beta-barrel domain"/>
    <property type="match status" value="1"/>
</dbReference>
<feature type="region of interest" description="Disordered" evidence="8">
    <location>
        <begin position="800"/>
        <end position="825"/>
    </location>
</feature>
<feature type="compositionally biased region" description="Gly residues" evidence="8">
    <location>
        <begin position="811"/>
        <end position="825"/>
    </location>
</feature>
<dbReference type="OrthoDB" id="8764943at2"/>
<evidence type="ECO:0000256" key="5">
    <source>
        <dbReference type="ARBA" id="ARBA00023136"/>
    </source>
</evidence>
<evidence type="ECO:0000256" key="9">
    <source>
        <dbReference type="SAM" id="SignalP"/>
    </source>
</evidence>
<keyword evidence="13" id="KW-1185">Reference proteome</keyword>
<sequence length="825" mass="94054">MKNSILTIILFFSFHFINAQSINVTGTVLEAETNLGLEYATIVLTPINGKNVTGGVTDSNGDFNLDIRPGFYDVSIEFLSFETLTLNNKDLTKSTNLGTFSLSPSAEALDAVEIIAEKSTVEIRLDKKIYNVGKDMTVKGGSASDVLDNVPSVTVDVEGNVSLRGNENVRILINGKPSGLVGLSGTEALRQLPADAIEKVEVITSPSARYDAEGTAGILNIVLRKGKVLGFNGTLSLDTGIPTRYGVSANLNYRTKKLNFFTNSGYSFNDTPGNAYFNTEFFNKDADERYTIEKREYDRERDNFFTRFGLEYNLSDKTSITGSVLYRKSDRFTDTSNETTIQDENRSESYYLTRNEYEDELDKQLEFNLNFTQTFNSDDHKLTLDFRHEKSSEDELATIVGDTLRPIQISDLIQKTIGLEDQTRILIQGDYVLPIGENAQFEAGFRSNMNDQETDYTLLDENPDNLGTFIENENVSNIFTYNEKIHAFYSQYGNKYGKFSALLGLRMEVSDIEVRVSGTNLDSNKKYTEFFPTVNLAYEINDMESFTLGYNRRIRRPRSWFINPFPSRSSRNNIFKGNPDIDPAYSNGVDIGYIKRWDKLTFNTSIYYNYSTDVFQFTDISLVDYLQDYPDESNLYDDLVLEDVTIRTPSNIASEERFGWEFSFNYSPYKWWRLNNSFNFFKSTRDGNGVIPNSDNSSWFTRLNSRVTFPNKLEWQTSFNYRGPQEDFQSKRKGIISINLALSKDILKEKGTLSLNVSDLLNSRKRIADTFIEGFSNSSNEFQWRERQITLNFTYRFNQQKNRRERQERGQNGGGIDDGGGEGGF</sequence>
<protein>
    <recommendedName>
        <fullName evidence="14">TonB-dependent receptor</fullName>
    </recommendedName>
</protein>
<feature type="chain" id="PRO_5009110736" description="TonB-dependent receptor" evidence="9">
    <location>
        <begin position="20"/>
        <end position="825"/>
    </location>
</feature>
<name>A0A1D8P4D9_9FLAO</name>